<dbReference type="Pfam" id="PF04476">
    <property type="entry name" value="4HFCP_synth"/>
    <property type="match status" value="1"/>
</dbReference>
<evidence type="ECO:0000256" key="2">
    <source>
        <dbReference type="ARBA" id="ARBA00012553"/>
    </source>
</evidence>
<dbReference type="GO" id="GO:0016829">
    <property type="term" value="F:lyase activity"/>
    <property type="evidence" value="ECO:0007669"/>
    <property type="project" value="UniProtKB-KW"/>
</dbReference>
<name>A0A497EYN5_9CREN</name>
<evidence type="ECO:0000256" key="3">
    <source>
        <dbReference type="ARBA" id="ARBA00023239"/>
    </source>
</evidence>
<evidence type="ECO:0000313" key="9">
    <source>
        <dbReference type="Proteomes" id="UP000272051"/>
    </source>
</evidence>
<protein>
    <recommendedName>
        <fullName evidence="2">(5-formylfuran-3-yl)methyl phosphate synthase</fullName>
        <ecNumber evidence="2">4.2.3.153</ecNumber>
    </recommendedName>
    <alternativeName>
        <fullName evidence="5">4-(hydroxymethyl)-2-furancarboxaldehyde-phosphate synthase</fullName>
    </alternativeName>
</protein>
<evidence type="ECO:0000256" key="5">
    <source>
        <dbReference type="ARBA" id="ARBA00032523"/>
    </source>
</evidence>
<comment type="function">
    <text evidence="1">Catalyzes the formation of 4-(hydroxymethyl)-2-furancarboxaldehyde phosphate (4-HFC-P) from two molecules of glyceraldehyde-3-P (GA-3-P).</text>
</comment>
<evidence type="ECO:0000313" key="8">
    <source>
        <dbReference type="EMBL" id="RLE52493.1"/>
    </source>
</evidence>
<evidence type="ECO:0000256" key="6">
    <source>
        <dbReference type="ARBA" id="ARBA00047628"/>
    </source>
</evidence>
<evidence type="ECO:0000256" key="7">
    <source>
        <dbReference type="PIRSR" id="PIRSR015957-1"/>
    </source>
</evidence>
<comment type="caution">
    <text evidence="8">The sequence shown here is derived from an EMBL/GenBank/DDBJ whole genome shotgun (WGS) entry which is preliminary data.</text>
</comment>
<evidence type="ECO:0000256" key="4">
    <source>
        <dbReference type="ARBA" id="ARBA00023270"/>
    </source>
</evidence>
<sequence>MKVLISVRDREEADIALKAGVDILDIKEPMEGSLGAPSPQAIKQVVDLARNKVEVSAAIGDLDYKPNQASLAALATASLGVDYIKLGMRGISSLADGIALVKQVKEALSFFNLKPKLVIASYGDYVRAGTLSPKQVLKIAETCEADFFMLDTYIKDGKSLLSFTSLEQLKELIAKSHGLGLKIALAGSLSLDDALKLKPLEPDVLGFRKAACSGNRLDKLSLIKARELVEKLRS</sequence>
<comment type="catalytic activity">
    <reaction evidence="6">
        <text>2 D-glyceraldehyde 3-phosphate = 4-(hydroxymethyl)-2-furancarboxaldehyde phosphate + phosphate + 2 H2O</text>
        <dbReference type="Rhea" id="RHEA:43536"/>
        <dbReference type="ChEBI" id="CHEBI:15377"/>
        <dbReference type="ChEBI" id="CHEBI:43474"/>
        <dbReference type="ChEBI" id="CHEBI:59776"/>
        <dbReference type="ChEBI" id="CHEBI:83407"/>
        <dbReference type="EC" id="4.2.3.153"/>
    </reaction>
</comment>
<dbReference type="PIRSF" id="PIRSF015957">
    <property type="entry name" value="UCP015957"/>
    <property type="match status" value="1"/>
</dbReference>
<proteinExistence type="predicted"/>
<keyword evidence="4" id="KW-0704">Schiff base</keyword>
<evidence type="ECO:0000256" key="1">
    <source>
        <dbReference type="ARBA" id="ARBA00003810"/>
    </source>
</evidence>
<dbReference type="EMBL" id="QMQX01000051">
    <property type="protein sequence ID" value="RLE52493.1"/>
    <property type="molecule type" value="Genomic_DNA"/>
</dbReference>
<dbReference type="Proteomes" id="UP000272051">
    <property type="component" value="Unassembled WGS sequence"/>
</dbReference>
<organism evidence="8 9">
    <name type="scientific">Thermoproteota archaeon</name>
    <dbReference type="NCBI Taxonomy" id="2056631"/>
    <lineage>
        <taxon>Archaea</taxon>
        <taxon>Thermoproteota</taxon>
    </lineage>
</organism>
<keyword evidence="3" id="KW-0456">Lyase</keyword>
<dbReference type="InterPro" id="IPR007565">
    <property type="entry name" value="4HFCP_synth"/>
</dbReference>
<reference evidence="8 9" key="1">
    <citation type="submission" date="2018-06" db="EMBL/GenBank/DDBJ databases">
        <title>Extensive metabolic versatility and redundancy in microbially diverse, dynamic hydrothermal sediments.</title>
        <authorList>
            <person name="Dombrowski N."/>
            <person name="Teske A."/>
            <person name="Baker B.J."/>
        </authorList>
    </citation>
    <scope>NUCLEOTIDE SEQUENCE [LARGE SCALE GENOMIC DNA]</scope>
    <source>
        <strain evidence="8">B34_G17</strain>
    </source>
</reference>
<feature type="active site" description="Schiff-base intermediate with substrate" evidence="7">
    <location>
        <position position="27"/>
    </location>
</feature>
<accession>A0A497EYN5</accession>
<feature type="active site" description="Proton acceptor" evidence="7">
    <location>
        <position position="85"/>
    </location>
</feature>
<dbReference type="EC" id="4.2.3.153" evidence="2"/>
<gene>
    <name evidence="8" type="ORF">DRJ33_03705</name>
</gene>
<dbReference type="AlphaFoldDB" id="A0A497EYN5"/>